<dbReference type="SMART" id="SM00829">
    <property type="entry name" value="PKS_ER"/>
    <property type="match status" value="1"/>
</dbReference>
<dbReference type="SUPFAM" id="SSF51735">
    <property type="entry name" value="NAD(P)-binding Rossmann-fold domains"/>
    <property type="match status" value="1"/>
</dbReference>
<evidence type="ECO:0000259" key="1">
    <source>
        <dbReference type="SMART" id="SM00829"/>
    </source>
</evidence>
<dbReference type="SUPFAM" id="SSF50129">
    <property type="entry name" value="GroES-like"/>
    <property type="match status" value="1"/>
</dbReference>
<keyword evidence="3" id="KW-1185">Reference proteome</keyword>
<gene>
    <name evidence="2" type="ORF">GCM10025780_30920</name>
</gene>
<dbReference type="Proteomes" id="UP001501295">
    <property type="component" value="Unassembled WGS sequence"/>
</dbReference>
<dbReference type="Pfam" id="PF08240">
    <property type="entry name" value="ADH_N"/>
    <property type="match status" value="1"/>
</dbReference>
<dbReference type="PANTHER" id="PTHR43482:SF1">
    <property type="entry name" value="PROTEIN AST1-RELATED"/>
    <property type="match status" value="1"/>
</dbReference>
<accession>A0ABP8W9S3</accession>
<dbReference type="PANTHER" id="PTHR43482">
    <property type="entry name" value="PROTEIN AST1-RELATED"/>
    <property type="match status" value="1"/>
</dbReference>
<evidence type="ECO:0000313" key="3">
    <source>
        <dbReference type="Proteomes" id="UP001501295"/>
    </source>
</evidence>
<dbReference type="Gene3D" id="3.40.50.720">
    <property type="entry name" value="NAD(P)-binding Rossmann-like Domain"/>
    <property type="match status" value="1"/>
</dbReference>
<feature type="domain" description="Enoyl reductase (ER)" evidence="1">
    <location>
        <begin position="10"/>
        <end position="313"/>
    </location>
</feature>
<proteinExistence type="predicted"/>
<dbReference type="EMBL" id="BAABLM010000009">
    <property type="protein sequence ID" value="GAA4683073.1"/>
    <property type="molecule type" value="Genomic_DNA"/>
</dbReference>
<dbReference type="InterPro" id="IPR036291">
    <property type="entry name" value="NAD(P)-bd_dom_sf"/>
</dbReference>
<reference evidence="3" key="1">
    <citation type="journal article" date="2019" name="Int. J. Syst. Evol. Microbiol.">
        <title>The Global Catalogue of Microorganisms (GCM) 10K type strain sequencing project: providing services to taxonomists for standard genome sequencing and annotation.</title>
        <authorList>
            <consortium name="The Broad Institute Genomics Platform"/>
            <consortium name="The Broad Institute Genome Sequencing Center for Infectious Disease"/>
            <person name="Wu L."/>
            <person name="Ma J."/>
        </authorList>
    </citation>
    <scope>NUCLEOTIDE SEQUENCE [LARGE SCALE GENOMIC DNA]</scope>
    <source>
        <strain evidence="3">JCM 18956</strain>
    </source>
</reference>
<dbReference type="Pfam" id="PF13602">
    <property type="entry name" value="ADH_zinc_N_2"/>
    <property type="match status" value="1"/>
</dbReference>
<evidence type="ECO:0000313" key="2">
    <source>
        <dbReference type="EMBL" id="GAA4683073.1"/>
    </source>
</evidence>
<sequence>MKAIGLTNYGGPEVLRPIELPLPEVGPGEVRIRVRAAAVNPVDTIIRAGHFAGKDGAIPVAVVPGMDVAGTIDAIGPDQPAGFDLEVGDPVIGFIVPDGTHGGYSQQIVLPSESLTRKPPTLTFPEAASFLSNALTAEIALEALNLKPGATLAVTGATGAVGGYLVELASQRGLVVIASASAAEKDLVQGFGASIVLDRDADFAAGVRVATEGVGVDALADPAILTDQVIDAVTDGGQIAFFLPTDVEPGRGISVFRSYVMQSSRRHDVIERLARLAGDGKISLRVAGRYPAVDAAESHRRLEEGSLRGRSILEF</sequence>
<protein>
    <submittedName>
        <fullName evidence="2">NADP-dependent oxidoreductase</fullName>
    </submittedName>
</protein>
<dbReference type="InterPro" id="IPR020843">
    <property type="entry name" value="ER"/>
</dbReference>
<dbReference type="RefSeq" id="WP_345376826.1">
    <property type="nucleotide sequence ID" value="NZ_BAABLM010000009.1"/>
</dbReference>
<comment type="caution">
    <text evidence="2">The sequence shown here is derived from an EMBL/GenBank/DDBJ whole genome shotgun (WGS) entry which is preliminary data.</text>
</comment>
<dbReference type="InterPro" id="IPR011032">
    <property type="entry name" value="GroES-like_sf"/>
</dbReference>
<organism evidence="2 3">
    <name type="scientific">Frondihabitans cladoniiphilus</name>
    <dbReference type="NCBI Taxonomy" id="715785"/>
    <lineage>
        <taxon>Bacteria</taxon>
        <taxon>Bacillati</taxon>
        <taxon>Actinomycetota</taxon>
        <taxon>Actinomycetes</taxon>
        <taxon>Micrococcales</taxon>
        <taxon>Microbacteriaceae</taxon>
        <taxon>Frondihabitans</taxon>
    </lineage>
</organism>
<dbReference type="InterPro" id="IPR013154">
    <property type="entry name" value="ADH-like_N"/>
</dbReference>
<dbReference type="Gene3D" id="3.90.180.10">
    <property type="entry name" value="Medium-chain alcohol dehydrogenases, catalytic domain"/>
    <property type="match status" value="1"/>
</dbReference>
<dbReference type="CDD" id="cd05289">
    <property type="entry name" value="MDR_like_2"/>
    <property type="match status" value="1"/>
</dbReference>
<name>A0ABP8W9S3_9MICO</name>
<dbReference type="InterPro" id="IPR052585">
    <property type="entry name" value="Lipid_raft_assoc_Zn_ADH"/>
</dbReference>